<gene>
    <name evidence="2" type="ORF">JOB18_029891</name>
</gene>
<dbReference type="Proteomes" id="UP000693946">
    <property type="component" value="Linkage Group LG14"/>
</dbReference>
<keyword evidence="1" id="KW-1133">Transmembrane helix</keyword>
<comment type="caution">
    <text evidence="2">The sequence shown here is derived from an EMBL/GenBank/DDBJ whole genome shotgun (WGS) entry which is preliminary data.</text>
</comment>
<evidence type="ECO:0000313" key="3">
    <source>
        <dbReference type="Proteomes" id="UP000693946"/>
    </source>
</evidence>
<dbReference type="AlphaFoldDB" id="A0AAV6SDY7"/>
<protein>
    <recommendedName>
        <fullName evidence="4">TNF family profile domain-containing protein</fullName>
    </recommendedName>
</protein>
<keyword evidence="3" id="KW-1185">Reference proteome</keyword>
<feature type="transmembrane region" description="Helical" evidence="1">
    <location>
        <begin position="21"/>
        <end position="44"/>
    </location>
</feature>
<evidence type="ECO:0000313" key="2">
    <source>
        <dbReference type="EMBL" id="KAG7514291.1"/>
    </source>
</evidence>
<accession>A0AAV6SDY7</accession>
<reference evidence="2 3" key="1">
    <citation type="journal article" date="2021" name="Sci. Rep.">
        <title>Chromosome anchoring in Senegalese sole (Solea senegalensis) reveals sex-associated markers and genome rearrangements in flatfish.</title>
        <authorList>
            <person name="Guerrero-Cozar I."/>
            <person name="Gomez-Garrido J."/>
            <person name="Berbel C."/>
            <person name="Martinez-Blanch J.F."/>
            <person name="Alioto T."/>
            <person name="Claros M.G."/>
            <person name="Gagnaire P.A."/>
            <person name="Manchado M."/>
        </authorList>
    </citation>
    <scope>NUCLEOTIDE SEQUENCE [LARGE SCALE GENOMIC DNA]</scope>
    <source>
        <strain evidence="2">Sse05_10M</strain>
    </source>
</reference>
<evidence type="ECO:0000256" key="1">
    <source>
        <dbReference type="SAM" id="Phobius"/>
    </source>
</evidence>
<proteinExistence type="predicted"/>
<keyword evidence="1" id="KW-0472">Membrane</keyword>
<evidence type="ECO:0008006" key="4">
    <source>
        <dbReference type="Google" id="ProtNLM"/>
    </source>
</evidence>
<organism evidence="2 3">
    <name type="scientific">Solea senegalensis</name>
    <name type="common">Senegalese sole</name>
    <dbReference type="NCBI Taxonomy" id="28829"/>
    <lineage>
        <taxon>Eukaryota</taxon>
        <taxon>Metazoa</taxon>
        <taxon>Chordata</taxon>
        <taxon>Craniata</taxon>
        <taxon>Vertebrata</taxon>
        <taxon>Euteleostomi</taxon>
        <taxon>Actinopterygii</taxon>
        <taxon>Neopterygii</taxon>
        <taxon>Teleostei</taxon>
        <taxon>Neoteleostei</taxon>
        <taxon>Acanthomorphata</taxon>
        <taxon>Carangaria</taxon>
        <taxon>Pleuronectiformes</taxon>
        <taxon>Pleuronectoidei</taxon>
        <taxon>Soleidae</taxon>
        <taxon>Solea</taxon>
    </lineage>
</organism>
<sequence>MDAEGGGDHVHRERRVSARMLAVVLALQNALVAACLLVTLYVFWIVQNQEPMKNVHIQFGTISGVLRNETLQFGLVDSKNTMSRADGNAGMIIINCTGPYVLYIDLCYKSLDLEKGHLNTTGTLQLQVKGSGTPRSSFRLQASHVKVCRGLHSIAFLRAKEQASLHLYSDRSFVMSELTVGLSYLLGTEAQCYF</sequence>
<dbReference type="EMBL" id="JAGKHQ010000006">
    <property type="protein sequence ID" value="KAG7514291.1"/>
    <property type="molecule type" value="Genomic_DNA"/>
</dbReference>
<name>A0AAV6SDY7_SOLSE</name>
<keyword evidence="1" id="KW-0812">Transmembrane</keyword>